<protein>
    <submittedName>
        <fullName evidence="2">Phosphonate transport system substrate-binding protein</fullName>
    </submittedName>
</protein>
<evidence type="ECO:0000256" key="1">
    <source>
        <dbReference type="SAM" id="SignalP"/>
    </source>
</evidence>
<name>A0A495V4I5_9GAMM</name>
<dbReference type="PANTHER" id="PTHR30024">
    <property type="entry name" value="ALIPHATIC SULFONATES-BINDING PROTEIN-RELATED"/>
    <property type="match status" value="1"/>
</dbReference>
<accession>A0A495V4I5</accession>
<dbReference type="PANTHER" id="PTHR30024:SF17">
    <property type="entry name" value="SOLUTE-BINDING PROTEIN FAMILY 3_N-TERMINAL DOMAIN-CONTAINING PROTEIN"/>
    <property type="match status" value="1"/>
</dbReference>
<reference evidence="2 3" key="1">
    <citation type="submission" date="2018-10" db="EMBL/GenBank/DDBJ databases">
        <title>Genomic Encyclopedia of Archaeal and Bacterial Type Strains, Phase II (KMG-II): from individual species to whole genera.</title>
        <authorList>
            <person name="Goeker M."/>
        </authorList>
    </citation>
    <scope>NUCLEOTIDE SEQUENCE [LARGE SCALE GENOMIC DNA]</scope>
    <source>
        <strain evidence="2 3">DSM 235</strain>
    </source>
</reference>
<keyword evidence="1" id="KW-0732">Signal</keyword>
<comment type="caution">
    <text evidence="2">The sequence shown here is derived from an EMBL/GenBank/DDBJ whole genome shotgun (WGS) entry which is preliminary data.</text>
</comment>
<proteinExistence type="predicted"/>
<evidence type="ECO:0000313" key="2">
    <source>
        <dbReference type="EMBL" id="RKT44322.1"/>
    </source>
</evidence>
<dbReference type="Proteomes" id="UP000274556">
    <property type="component" value="Unassembled WGS sequence"/>
</dbReference>
<dbReference type="SUPFAM" id="SSF53850">
    <property type="entry name" value="Periplasmic binding protein-like II"/>
    <property type="match status" value="1"/>
</dbReference>
<sequence length="290" mass="31417">MARKNPMKALIQRIGCLLCVCAAAAGAAPGPDDIEIPVLPYLSTERLLTLYEPLRRHLQETLERPVRIVTSPDYRRFVADVSQGNHLLVLNAAHLARLAEVDSGYRSILQTTNPLYAVVVVRAGDPVAEVADLRGTRIVTPDPLALITLMGHRMLREAGLTPSMDVEMSTADTHNNALMLLLGDQSILAAIVSNRAFTTLDADTRARLRILADGADVGGIPSIVYQTGPGHEAADRAVLTREILHFTNDTPTGRAMMQTLGHGGLRETTEADREAIDPFLPETREVLAAP</sequence>
<dbReference type="AlphaFoldDB" id="A0A495V4I5"/>
<dbReference type="Gene3D" id="3.40.190.10">
    <property type="entry name" value="Periplasmic binding protein-like II"/>
    <property type="match status" value="2"/>
</dbReference>
<evidence type="ECO:0000313" key="3">
    <source>
        <dbReference type="Proteomes" id="UP000274556"/>
    </source>
</evidence>
<feature type="signal peptide" evidence="1">
    <location>
        <begin position="1"/>
        <end position="27"/>
    </location>
</feature>
<organism evidence="2 3">
    <name type="scientific">Thiocapsa rosea</name>
    <dbReference type="NCBI Taxonomy" id="69360"/>
    <lineage>
        <taxon>Bacteria</taxon>
        <taxon>Pseudomonadati</taxon>
        <taxon>Pseudomonadota</taxon>
        <taxon>Gammaproteobacteria</taxon>
        <taxon>Chromatiales</taxon>
        <taxon>Chromatiaceae</taxon>
        <taxon>Thiocapsa</taxon>
    </lineage>
</organism>
<feature type="chain" id="PRO_5019747822" evidence="1">
    <location>
        <begin position="28"/>
        <end position="290"/>
    </location>
</feature>
<dbReference type="Pfam" id="PF12974">
    <property type="entry name" value="Phosphonate-bd"/>
    <property type="match status" value="1"/>
</dbReference>
<gene>
    <name evidence="2" type="ORF">BDD21_1700</name>
</gene>
<keyword evidence="3" id="KW-1185">Reference proteome</keyword>
<dbReference type="EMBL" id="RBXL01000001">
    <property type="protein sequence ID" value="RKT44322.1"/>
    <property type="molecule type" value="Genomic_DNA"/>
</dbReference>